<dbReference type="GO" id="GO:0016491">
    <property type="term" value="F:oxidoreductase activity"/>
    <property type="evidence" value="ECO:0007669"/>
    <property type="project" value="UniProtKB-KW"/>
</dbReference>
<gene>
    <name evidence="2" type="ORF">SAMN05443550_102145</name>
</gene>
<protein>
    <submittedName>
        <fullName evidence="2">Thioredoxin reductase (NADPH)</fullName>
    </submittedName>
</protein>
<dbReference type="EMBL" id="FNRA01000002">
    <property type="protein sequence ID" value="SEA15612.1"/>
    <property type="molecule type" value="Genomic_DNA"/>
</dbReference>
<dbReference type="PRINTS" id="PR00469">
    <property type="entry name" value="PNDRDTASEII"/>
</dbReference>
<evidence type="ECO:0000313" key="2">
    <source>
        <dbReference type="EMBL" id="SEA15612.1"/>
    </source>
</evidence>
<dbReference type="Gene3D" id="3.50.50.60">
    <property type="entry name" value="FAD/NAD(P)-binding domain"/>
    <property type="match status" value="1"/>
</dbReference>
<accession>A0A1H3YX40</accession>
<dbReference type="SUPFAM" id="SSF51905">
    <property type="entry name" value="FAD/NAD(P)-binding domain"/>
    <property type="match status" value="1"/>
</dbReference>
<evidence type="ECO:0000313" key="3">
    <source>
        <dbReference type="Proteomes" id="UP000198850"/>
    </source>
</evidence>
<dbReference type="InterPro" id="IPR023856">
    <property type="entry name" value="Bdr"/>
</dbReference>
<keyword evidence="3" id="KW-1185">Reference proteome</keyword>
<dbReference type="PRINTS" id="PR00368">
    <property type="entry name" value="FADPNR"/>
</dbReference>
<evidence type="ECO:0000256" key="1">
    <source>
        <dbReference type="ARBA" id="ARBA00023002"/>
    </source>
</evidence>
<dbReference type="STRING" id="425514.SAMN05443550_102145"/>
<dbReference type="InterPro" id="IPR051691">
    <property type="entry name" value="Metab_Enz_Cyan_OpOx_G3PDH"/>
</dbReference>
<reference evidence="2 3" key="1">
    <citation type="submission" date="2016-10" db="EMBL/GenBank/DDBJ databases">
        <authorList>
            <person name="de Groot N.N."/>
        </authorList>
    </citation>
    <scope>NUCLEOTIDE SEQUENCE [LARGE SCALE GENOMIC DNA]</scope>
    <source>
        <strain evidence="2 3">DSM 19033</strain>
    </source>
</reference>
<dbReference type="PANTHER" id="PTHR42949:SF3">
    <property type="entry name" value="ANAEROBIC GLYCEROL-3-PHOSPHATE DEHYDROGENASE SUBUNIT B"/>
    <property type="match status" value="1"/>
</dbReference>
<dbReference type="Pfam" id="PF13738">
    <property type="entry name" value="Pyr_redox_3"/>
    <property type="match status" value="1"/>
</dbReference>
<dbReference type="RefSeq" id="WP_090555316.1">
    <property type="nucleotide sequence ID" value="NZ_FNRA01000002.1"/>
</dbReference>
<dbReference type="Proteomes" id="UP000198850">
    <property type="component" value="Unassembled WGS sequence"/>
</dbReference>
<organism evidence="2 3">
    <name type="scientific">Pedobacter hartonius</name>
    <dbReference type="NCBI Taxonomy" id="425514"/>
    <lineage>
        <taxon>Bacteria</taxon>
        <taxon>Pseudomonadati</taxon>
        <taxon>Bacteroidota</taxon>
        <taxon>Sphingobacteriia</taxon>
        <taxon>Sphingobacteriales</taxon>
        <taxon>Sphingobacteriaceae</taxon>
        <taxon>Pedobacter</taxon>
    </lineage>
</organism>
<keyword evidence="1" id="KW-0560">Oxidoreductase</keyword>
<dbReference type="InterPro" id="IPR036188">
    <property type="entry name" value="FAD/NAD-bd_sf"/>
</dbReference>
<dbReference type="NCBIfam" id="TIGR04018">
    <property type="entry name" value="Bthiol_YpdA"/>
    <property type="match status" value="1"/>
</dbReference>
<proteinExistence type="predicted"/>
<dbReference type="AlphaFoldDB" id="A0A1H3YX40"/>
<dbReference type="OrthoDB" id="9778740at2"/>
<sequence>MEEYDVLIVGAGPIGLGCGIEAAKAGLTYVIVDKGALVNSLYNYPVFMTFFSTSQKLEIGGVPFVSINPKPNRNEAIEYYRRVAEKFDLKLRLFEEVRTIGKTPAGVFEVLTTKNAYKAKNIVISTGFYDVPVLMNIPGEELPKVTHYYKDPHLYAFQNVVVVGANNSGVDAALETYRKGANVTLVIRGPELGPHVKYWVRPDIENRIKEGSVKAWFNSEVTAIEEGSVTIKTPEGELKVENDFVIAMTGYKPDFEMLKKLGVQVADEQSNVPVYDPESMETNLTGLYLAGVVCGGMDTHKWFIENSRIHAEQIFKHIGAKIQRPAVTASPII</sequence>
<name>A0A1H3YX40_9SPHI</name>
<dbReference type="PANTHER" id="PTHR42949">
    <property type="entry name" value="ANAEROBIC GLYCEROL-3-PHOSPHATE DEHYDROGENASE SUBUNIT B"/>
    <property type="match status" value="1"/>
</dbReference>